<feature type="domain" description="Cytochrome c" evidence="6">
    <location>
        <begin position="54"/>
        <end position="164"/>
    </location>
</feature>
<evidence type="ECO:0000256" key="2">
    <source>
        <dbReference type="ARBA" id="ARBA00022723"/>
    </source>
</evidence>
<dbReference type="Proteomes" id="UP000473531">
    <property type="component" value="Unassembled WGS sequence"/>
</dbReference>
<evidence type="ECO:0000313" key="7">
    <source>
        <dbReference type="EMBL" id="MXP15652.1"/>
    </source>
</evidence>
<dbReference type="Gene3D" id="1.10.760.10">
    <property type="entry name" value="Cytochrome c-like domain"/>
    <property type="match status" value="1"/>
</dbReference>
<evidence type="ECO:0000256" key="1">
    <source>
        <dbReference type="ARBA" id="ARBA00022617"/>
    </source>
</evidence>
<keyword evidence="1 4" id="KW-0349">Heme</keyword>
<dbReference type="EMBL" id="WTYU01000002">
    <property type="protein sequence ID" value="MXP15652.1"/>
    <property type="molecule type" value="Genomic_DNA"/>
</dbReference>
<dbReference type="Gene3D" id="6.10.250.2250">
    <property type="match status" value="1"/>
</dbReference>
<dbReference type="OrthoDB" id="9805440at2"/>
<gene>
    <name evidence="7" type="primary">ccoO</name>
    <name evidence="7" type="ORF">GRI44_12925</name>
</gene>
<feature type="transmembrane region" description="Helical" evidence="5">
    <location>
        <begin position="16"/>
        <end position="39"/>
    </location>
</feature>
<proteinExistence type="predicted"/>
<keyword evidence="8" id="KW-1185">Reference proteome</keyword>
<comment type="caution">
    <text evidence="7">The sequence shown here is derived from an EMBL/GenBank/DDBJ whole genome shotgun (WGS) entry which is preliminary data.</text>
</comment>
<dbReference type="InterPro" id="IPR036909">
    <property type="entry name" value="Cyt_c-like_dom_sf"/>
</dbReference>
<evidence type="ECO:0000256" key="4">
    <source>
        <dbReference type="PROSITE-ProRule" id="PRU00433"/>
    </source>
</evidence>
<keyword evidence="2 4" id="KW-0479">Metal-binding</keyword>
<dbReference type="Pfam" id="PF02433">
    <property type="entry name" value="FixO"/>
    <property type="match status" value="1"/>
</dbReference>
<dbReference type="AlphaFoldDB" id="A0A6L7GHZ3"/>
<protein>
    <submittedName>
        <fullName evidence="7">Cytochrome-c oxidase, cbb3-type subunit II</fullName>
        <ecNumber evidence="7">1.9.3.1</ecNumber>
    </submittedName>
</protein>
<dbReference type="InterPro" id="IPR009056">
    <property type="entry name" value="Cyt_c-like_dom"/>
</dbReference>
<dbReference type="InterPro" id="IPR003468">
    <property type="entry name" value="Cyt_c_oxidase_monohaem-su/FixO"/>
</dbReference>
<dbReference type="GO" id="GO:0016491">
    <property type="term" value="F:oxidoreductase activity"/>
    <property type="evidence" value="ECO:0007669"/>
    <property type="project" value="UniProtKB-KW"/>
</dbReference>
<dbReference type="PROSITE" id="PS51007">
    <property type="entry name" value="CYTC"/>
    <property type="match status" value="1"/>
</dbReference>
<dbReference type="NCBIfam" id="TIGR00781">
    <property type="entry name" value="ccoO"/>
    <property type="match status" value="1"/>
</dbReference>
<name>A0A6L7GHZ3_9SPHN</name>
<keyword evidence="5" id="KW-1133">Transmembrane helix</keyword>
<organism evidence="7 8">
    <name type="scientific">Allopontixanthobacter confluentis</name>
    <dbReference type="NCBI Taxonomy" id="1849021"/>
    <lineage>
        <taxon>Bacteria</taxon>
        <taxon>Pseudomonadati</taxon>
        <taxon>Pseudomonadota</taxon>
        <taxon>Alphaproteobacteria</taxon>
        <taxon>Sphingomonadales</taxon>
        <taxon>Erythrobacteraceae</taxon>
        <taxon>Allopontixanthobacter</taxon>
    </lineage>
</organism>
<reference evidence="7 8" key="1">
    <citation type="submission" date="2019-12" db="EMBL/GenBank/DDBJ databases">
        <title>Genomic-based taxomic classification of the family Erythrobacteraceae.</title>
        <authorList>
            <person name="Xu L."/>
        </authorList>
    </citation>
    <scope>NUCLEOTIDE SEQUENCE [LARGE SCALE GENOMIC DNA]</scope>
    <source>
        <strain evidence="7 8">KCTC 52259</strain>
    </source>
</reference>
<evidence type="ECO:0000256" key="5">
    <source>
        <dbReference type="SAM" id="Phobius"/>
    </source>
</evidence>
<dbReference type="GO" id="GO:0009055">
    <property type="term" value="F:electron transfer activity"/>
    <property type="evidence" value="ECO:0007669"/>
    <property type="project" value="InterPro"/>
</dbReference>
<sequence>MSMAESHKKLERNVTLLAVGAFVAVAIGGIVEIAPLFWIDNTIEKVDGMRPYTPLEQAGRDIYVREGCYSCHSQMIRPFRDEVERYGHYSLAAESMYDHPFQWGSKRTGPDLARVGGRYSDDWHVQHLKNPQSVVPESVMPSYGFLSTTDLQVADAAAQLRALSHVGVPYGRDEIANAKADLAAQANPEKDGVGLMARYPKAQIRDFDGNPGKLTEMDALVAYLQMLGTLVDVSSAAAQEELATEKGR</sequence>
<dbReference type="EC" id="1.9.3.1" evidence="7"/>
<dbReference type="RefSeq" id="WP_160602145.1">
    <property type="nucleotide sequence ID" value="NZ_WTYU01000002.1"/>
</dbReference>
<dbReference type="GO" id="GO:0020037">
    <property type="term" value="F:heme binding"/>
    <property type="evidence" value="ECO:0007669"/>
    <property type="project" value="InterPro"/>
</dbReference>
<keyword evidence="5" id="KW-0812">Transmembrane</keyword>
<evidence type="ECO:0000256" key="3">
    <source>
        <dbReference type="ARBA" id="ARBA00023004"/>
    </source>
</evidence>
<accession>A0A6L7GHZ3</accession>
<keyword evidence="7" id="KW-0560">Oxidoreductase</keyword>
<dbReference type="SUPFAM" id="SSF46626">
    <property type="entry name" value="Cytochrome c"/>
    <property type="match status" value="1"/>
</dbReference>
<dbReference type="GO" id="GO:0046872">
    <property type="term" value="F:metal ion binding"/>
    <property type="evidence" value="ECO:0007669"/>
    <property type="project" value="UniProtKB-KW"/>
</dbReference>
<dbReference type="NCBIfam" id="NF011055">
    <property type="entry name" value="PRK14487.1"/>
    <property type="match status" value="1"/>
</dbReference>
<evidence type="ECO:0000259" key="6">
    <source>
        <dbReference type="PROSITE" id="PS51007"/>
    </source>
</evidence>
<evidence type="ECO:0000313" key="8">
    <source>
        <dbReference type="Proteomes" id="UP000473531"/>
    </source>
</evidence>
<keyword evidence="3 4" id="KW-0408">Iron</keyword>
<keyword evidence="5" id="KW-0472">Membrane</keyword>